<dbReference type="InterPro" id="IPR001478">
    <property type="entry name" value="PDZ"/>
</dbReference>
<organism evidence="10 11">
    <name type="scientific">Pelobates cultripes</name>
    <name type="common">Western spadefoot toad</name>
    <dbReference type="NCBI Taxonomy" id="61616"/>
    <lineage>
        <taxon>Eukaryota</taxon>
        <taxon>Metazoa</taxon>
        <taxon>Chordata</taxon>
        <taxon>Craniata</taxon>
        <taxon>Vertebrata</taxon>
        <taxon>Euteleostomi</taxon>
        <taxon>Amphibia</taxon>
        <taxon>Batrachia</taxon>
        <taxon>Anura</taxon>
        <taxon>Pelobatoidea</taxon>
        <taxon>Pelobatidae</taxon>
        <taxon>Pelobates</taxon>
    </lineage>
</organism>
<dbReference type="CDD" id="cd00136">
    <property type="entry name" value="PDZ_canonical"/>
    <property type="match status" value="2"/>
</dbReference>
<feature type="region of interest" description="Disordered" evidence="6">
    <location>
        <begin position="2426"/>
        <end position="2782"/>
    </location>
</feature>
<feature type="compositionally biased region" description="Low complexity" evidence="6">
    <location>
        <begin position="1269"/>
        <end position="1288"/>
    </location>
</feature>
<dbReference type="Gene3D" id="1.10.418.10">
    <property type="entry name" value="Calponin-like domain"/>
    <property type="match status" value="1"/>
</dbReference>
<feature type="region of interest" description="Disordered" evidence="6">
    <location>
        <begin position="283"/>
        <end position="306"/>
    </location>
</feature>
<evidence type="ECO:0000256" key="1">
    <source>
        <dbReference type="ARBA" id="ARBA00022723"/>
    </source>
</evidence>
<feature type="compositionally biased region" description="Polar residues" evidence="6">
    <location>
        <begin position="476"/>
        <end position="493"/>
    </location>
</feature>
<feature type="compositionally biased region" description="Polar residues" evidence="6">
    <location>
        <begin position="2084"/>
        <end position="2095"/>
    </location>
</feature>
<feature type="compositionally biased region" description="Basic and acidic residues" evidence="6">
    <location>
        <begin position="360"/>
        <end position="406"/>
    </location>
</feature>
<dbReference type="PROSITE" id="PS50021">
    <property type="entry name" value="CH"/>
    <property type="match status" value="1"/>
</dbReference>
<feature type="compositionally biased region" description="Polar residues" evidence="6">
    <location>
        <begin position="2579"/>
        <end position="2588"/>
    </location>
</feature>
<keyword evidence="3 4" id="KW-0440">LIM domain</keyword>
<accession>A0AAD1R4Z1</accession>
<feature type="region of interest" description="Disordered" evidence="6">
    <location>
        <begin position="519"/>
        <end position="576"/>
    </location>
</feature>
<feature type="region of interest" description="Disordered" evidence="6">
    <location>
        <begin position="626"/>
        <end position="662"/>
    </location>
</feature>
<dbReference type="PROSITE" id="PS00478">
    <property type="entry name" value="LIM_DOMAIN_1"/>
    <property type="match status" value="1"/>
</dbReference>
<feature type="compositionally biased region" description="Low complexity" evidence="6">
    <location>
        <begin position="2038"/>
        <end position="2047"/>
    </location>
</feature>
<keyword evidence="1 4" id="KW-0479">Metal-binding</keyword>
<feature type="compositionally biased region" description="Basic and acidic residues" evidence="6">
    <location>
        <begin position="1879"/>
        <end position="1925"/>
    </location>
</feature>
<keyword evidence="2 4" id="KW-0862">Zinc</keyword>
<proteinExistence type="predicted"/>
<keyword evidence="11" id="KW-1185">Reference proteome</keyword>
<evidence type="ECO:0000313" key="10">
    <source>
        <dbReference type="EMBL" id="CAH2223841.1"/>
    </source>
</evidence>
<dbReference type="FunFam" id="1.10.418.10:FF:000038">
    <property type="entry name" value="LIM and calponin homology domains-containing protein 1"/>
    <property type="match status" value="1"/>
</dbReference>
<feature type="region of interest" description="Disordered" evidence="6">
    <location>
        <begin position="2145"/>
        <end position="2181"/>
    </location>
</feature>
<evidence type="ECO:0000256" key="2">
    <source>
        <dbReference type="ARBA" id="ARBA00022833"/>
    </source>
</evidence>
<dbReference type="GO" id="GO:0030155">
    <property type="term" value="P:regulation of cell adhesion"/>
    <property type="evidence" value="ECO:0007669"/>
    <property type="project" value="InterPro"/>
</dbReference>
<feature type="coiled-coil region" evidence="5">
    <location>
        <begin position="2389"/>
        <end position="2424"/>
    </location>
</feature>
<dbReference type="Pfam" id="PF15949">
    <property type="entry name" value="DUF4757"/>
    <property type="match status" value="3"/>
</dbReference>
<dbReference type="PROSITE" id="PS50023">
    <property type="entry name" value="LIM_DOMAIN_2"/>
    <property type="match status" value="1"/>
</dbReference>
<feature type="region of interest" description="Disordered" evidence="6">
    <location>
        <begin position="786"/>
        <end position="860"/>
    </location>
</feature>
<dbReference type="FunFam" id="2.10.110.10:FF:000041">
    <property type="entry name" value="LIM and calponin homology domains 1"/>
    <property type="match status" value="1"/>
</dbReference>
<evidence type="ECO:0000259" key="8">
    <source>
        <dbReference type="PROSITE" id="PS50023"/>
    </source>
</evidence>
<evidence type="ECO:0000256" key="4">
    <source>
        <dbReference type="PROSITE-ProRule" id="PRU00125"/>
    </source>
</evidence>
<feature type="compositionally biased region" description="Polar residues" evidence="6">
    <location>
        <begin position="2728"/>
        <end position="2739"/>
    </location>
</feature>
<dbReference type="Pfam" id="PF00595">
    <property type="entry name" value="PDZ"/>
    <property type="match status" value="2"/>
</dbReference>
<feature type="region of interest" description="Disordered" evidence="6">
    <location>
        <begin position="1339"/>
        <end position="1383"/>
    </location>
</feature>
<feature type="region of interest" description="Disordered" evidence="6">
    <location>
        <begin position="1963"/>
        <end position="2023"/>
    </location>
</feature>
<feature type="compositionally biased region" description="Basic and acidic residues" evidence="6">
    <location>
        <begin position="1445"/>
        <end position="1456"/>
    </location>
</feature>
<feature type="domain" description="LIM zinc-binding" evidence="8">
    <location>
        <begin position="2787"/>
        <end position="2853"/>
    </location>
</feature>
<feature type="region of interest" description="Disordered" evidence="6">
    <location>
        <begin position="173"/>
        <end position="238"/>
    </location>
</feature>
<evidence type="ECO:0000256" key="3">
    <source>
        <dbReference type="ARBA" id="ARBA00023038"/>
    </source>
</evidence>
<feature type="compositionally biased region" description="Polar residues" evidence="6">
    <location>
        <begin position="1995"/>
        <end position="2012"/>
    </location>
</feature>
<dbReference type="InterPro" id="IPR001781">
    <property type="entry name" value="Znf_LIM"/>
</dbReference>
<dbReference type="PROSITE" id="PS50106">
    <property type="entry name" value="PDZ"/>
    <property type="match status" value="2"/>
</dbReference>
<feature type="compositionally biased region" description="Basic and acidic residues" evidence="6">
    <location>
        <begin position="970"/>
        <end position="1066"/>
    </location>
</feature>
<feature type="compositionally biased region" description="Basic and acidic residues" evidence="6">
    <location>
        <begin position="1425"/>
        <end position="1437"/>
    </location>
</feature>
<evidence type="ECO:0000259" key="7">
    <source>
        <dbReference type="PROSITE" id="PS50021"/>
    </source>
</evidence>
<feature type="region of interest" description="Disordered" evidence="6">
    <location>
        <begin position="2038"/>
        <end position="2095"/>
    </location>
</feature>
<feature type="region of interest" description="Disordered" evidence="6">
    <location>
        <begin position="2305"/>
        <end position="2379"/>
    </location>
</feature>
<dbReference type="Gene3D" id="2.10.110.10">
    <property type="entry name" value="Cysteine Rich Protein"/>
    <property type="match status" value="1"/>
</dbReference>
<feature type="compositionally biased region" description="Basic and acidic residues" evidence="6">
    <location>
        <begin position="953"/>
        <end position="962"/>
    </location>
</feature>
<feature type="region of interest" description="Disordered" evidence="6">
    <location>
        <begin position="1872"/>
        <end position="1935"/>
    </location>
</feature>
<feature type="compositionally biased region" description="Basic and acidic residues" evidence="6">
    <location>
        <begin position="2472"/>
        <end position="2481"/>
    </location>
</feature>
<dbReference type="SMART" id="SM00132">
    <property type="entry name" value="LIM"/>
    <property type="match status" value="1"/>
</dbReference>
<name>A0AAD1R4Z1_PELCU</name>
<dbReference type="GO" id="GO:0046872">
    <property type="term" value="F:metal ion binding"/>
    <property type="evidence" value="ECO:0007669"/>
    <property type="project" value="UniProtKB-KW"/>
</dbReference>
<feature type="compositionally biased region" description="Acidic residues" evidence="6">
    <location>
        <begin position="634"/>
        <end position="644"/>
    </location>
</feature>
<feature type="compositionally biased region" description="Polar residues" evidence="6">
    <location>
        <begin position="2313"/>
        <end position="2325"/>
    </location>
</feature>
<dbReference type="SUPFAM" id="SSF50156">
    <property type="entry name" value="PDZ domain-like"/>
    <property type="match status" value="2"/>
</dbReference>
<dbReference type="Pfam" id="PF00412">
    <property type="entry name" value="LIM"/>
    <property type="match status" value="1"/>
</dbReference>
<feature type="region of interest" description="Disordered" evidence="6">
    <location>
        <begin position="444"/>
        <end position="504"/>
    </location>
</feature>
<feature type="compositionally biased region" description="Polar residues" evidence="6">
    <location>
        <begin position="2692"/>
        <end position="2702"/>
    </location>
</feature>
<dbReference type="SMART" id="SM00033">
    <property type="entry name" value="CH"/>
    <property type="match status" value="1"/>
</dbReference>
<reference evidence="10" key="1">
    <citation type="submission" date="2022-03" db="EMBL/GenBank/DDBJ databases">
        <authorList>
            <person name="Alioto T."/>
            <person name="Alioto T."/>
            <person name="Gomez Garrido J."/>
        </authorList>
    </citation>
    <scope>NUCLEOTIDE SEQUENCE</scope>
</reference>
<feature type="coiled-coil region" evidence="5">
    <location>
        <begin position="870"/>
        <end position="905"/>
    </location>
</feature>
<protein>
    <submittedName>
        <fullName evidence="10">LIM domain only 7 isoform X6</fullName>
    </submittedName>
</protein>
<dbReference type="Gene3D" id="2.30.42.10">
    <property type="match status" value="2"/>
</dbReference>
<feature type="domain" description="Calponin-homology (CH)" evidence="7">
    <location>
        <begin position="12"/>
        <end position="129"/>
    </location>
</feature>
<feature type="compositionally biased region" description="Polar residues" evidence="6">
    <location>
        <begin position="545"/>
        <end position="554"/>
    </location>
</feature>
<feature type="compositionally biased region" description="Polar residues" evidence="6">
    <location>
        <begin position="2766"/>
        <end position="2782"/>
    </location>
</feature>
<dbReference type="InterPro" id="IPR036872">
    <property type="entry name" value="CH_dom_sf"/>
</dbReference>
<feature type="compositionally biased region" description="Low complexity" evidence="6">
    <location>
        <begin position="1160"/>
        <end position="1172"/>
    </location>
</feature>
<dbReference type="Pfam" id="PF00307">
    <property type="entry name" value="CH"/>
    <property type="match status" value="1"/>
</dbReference>
<feature type="region of interest" description="Disordered" evidence="6">
    <location>
        <begin position="1243"/>
        <end position="1315"/>
    </location>
</feature>
<feature type="compositionally biased region" description="Acidic residues" evidence="6">
    <location>
        <begin position="2153"/>
        <end position="2163"/>
    </location>
</feature>
<feature type="domain" description="PDZ" evidence="9">
    <location>
        <begin position="697"/>
        <end position="778"/>
    </location>
</feature>
<gene>
    <name evidence="10" type="ORF">PECUL_23A026467</name>
</gene>
<feature type="compositionally biased region" description="Polar residues" evidence="6">
    <location>
        <begin position="648"/>
        <end position="662"/>
    </location>
</feature>
<feature type="compositionally biased region" description="Polar residues" evidence="6">
    <location>
        <begin position="2615"/>
        <end position="2624"/>
    </location>
</feature>
<dbReference type="InterPro" id="IPR031865">
    <property type="entry name" value="DUF4757"/>
</dbReference>
<dbReference type="SUPFAM" id="SSF47576">
    <property type="entry name" value="Calponin-homology domain, CH-domain"/>
    <property type="match status" value="1"/>
</dbReference>
<feature type="compositionally biased region" description="Low complexity" evidence="6">
    <location>
        <begin position="519"/>
        <end position="528"/>
    </location>
</feature>
<evidence type="ECO:0000256" key="6">
    <source>
        <dbReference type="SAM" id="MobiDB-lite"/>
    </source>
</evidence>
<dbReference type="GO" id="GO:0010604">
    <property type="term" value="P:positive regulation of macromolecule metabolic process"/>
    <property type="evidence" value="ECO:0007669"/>
    <property type="project" value="UniProtKB-ARBA"/>
</dbReference>
<feature type="compositionally biased region" description="Low complexity" evidence="6">
    <location>
        <begin position="199"/>
        <end position="218"/>
    </location>
</feature>
<feature type="compositionally biased region" description="Polar residues" evidence="6">
    <location>
        <begin position="1410"/>
        <end position="1423"/>
    </location>
</feature>
<sequence length="2858" mass="325994">MEWNENSEISCDLAFSEAQRWVEEVTGKSFGNKDFRSALANGVLLCDLINKIKPGIIKKINRLSTPIAGLDNINVFLRGCEKLGLKEAQLFHPGDLQDLSNRVTVKPEETNRRLKNVLITIYWLGRKAQSFPYYDGVYLNLKAFEGLLGQTLTKALEDSSTLKQSGRDSGCGDLWYSERGENHSPGTVHRRDDSWDSLDSFGSRSYTSFSSDTTIKGSSEGGESDTESEVTDKMQDPTKNDMSYRRVLTVEPKATSTFNQFLPTKAKAPTYMPAPLRKKKIDKNEDNRRSWASPVFTESDGTFSRSKSVESISAEELQNLRQIRFEEMQKIKSQIQEQDQKWQDDLAKWKNRRKSFTSDLQKKKEEREELEKIASEAPERTYKTFRKMRQERENRELDNSNNDHRRLYSSNDDIFDDSKTTTRAALEKSYTIDTPYTMTMQSTVYSTQNSQKQEEKTTQPESLSKSTDDSDTDTTFWSKRGSTVQSSQQFDNTETNHPKGLLEKSYTIDVGTPYKTKVTTTTNSVKSSENQAYSPPAEPSRRSDAPQSYSSLNAETRPVIPSASLPRSYQKTDTSRLSSVITPRPFGIHSKGITPLYKSFTLDDSRKYNGDTKRTDSTFNTYFKVDRPSSSAQSEEDDLDDDNEYFPKSSSTKPILSANQQEKPSLAESVSVISSVVSKGLQQAKSPDTLDQYSDMRISINQKPGSSHDFGFKTNWNSIGVFVTSIDAGSPAEFSQLHVDDEILSLNGSKVSSMDYSEWREAMDNALETGNLTIDVRRHGKDGSVENKWIDASSGYSSTRSSNMTVGSDAPDSGKLKETRQVNGIQDEPSLKQKGSTDSTVPDMPVPTINASARWSWDPEEERKRQEKWLQEQEQKLQEKYRLEQEKLREEWERAQQEAETVNIARVDEEQPILRSDNSVSITSNTPMSSYWRTGGSEASDDLLSSEGEETSQDTKQEEERWSYLAAQQRLEEDQKRRQAEEESRRRQAEKESRRRQAEEESRRRQAEEESRRRQAEEESRRRQAEEDERKRRQEEEQIRLQRAEKEEHERREDEQRRQEENEKAQRSYLRTNNSRFSMNFDEPDNNRNKVKNVSSSMDYAGQGNGEQDSSSPWNLRESPDRSSKTQTDSNAEVERQRIIQEMRKKAPVHNDNSWIRQRSSSVTKDSSSVPSFMRRPEETNRRLKNVLITIYWLGRKAQSFPYYDGVYLNLKAFEGLLGQTLTKALEDSSTLKQSGRDSGCGDLWYSERGENHSPGTVHRRDDSWDSLDSFGSRSYTSFSSDTTIKGSSEGGESDTESEVTDKMQDPTKNDMSYRRVLTVEPKATSTFNQFLPTKAKAPTYMPAPLRKKKIDKNEDNRRSWASPVFTESDGTFSSSDSEDDKKLPDLVLDDLAKRKFHVSIRSSKPVASDQLSIPQSGTQTPSVKDVDQENSRKEPCSLKANVRMQKETKSMDHYEYSTLSSDEDEDNGRGFPNLVKDDLYIRKVNLSAQQLKPSVCLENVVRKVQLDIPHQKVIRTSACTRPWYNDFQGFSKRPKEDFLTTFNLGTTSKGKSDVELSRELISEFETLSKNKKDIEGGDTSESKPSQFVLLQALQKLASDALDSESITKPDPTAGPRVVNSQTHVQTDLMDDHSSPLPNLENDDLFARKTGTFHLNQVINLGTPLTQVWEIEKDIVLQANQDESEIPDLLKDDMIVRRVQTEPKEIHVSGAPDNYNPVPFPEPWTLPEKVQSKFLCEVKKTPESKTRENCGRVINLSEKSKKDDMLTRKINLSHQSKKPKDFTPGPCNEEDLKKWEDIREASKIRHKKRQLVQRLMEKLSINSGSKSVESISAEELQNLRQIRFEEMQKIKSQIQEQDQKWQDDLAKWKNRRKSFTSDLQKKKEEREELEKIASEAPERTYKTFRKMRQERENRELDNSNNDHRRLYSSNDDIFDDSKTTTRAALEKSYTIDTPYTMTMQSTVYSTQNSQKQEEKTTQPESLSKSTDDSDTDTTFWSKRGSTVQSSQQFDNTETNHPKGLLEKSYTIDVGTPYKTKVTTTTNSVKSSENQAYSPPAEPSRRSDAPQSYSSLNAETRPVIPSASLPRSYQKTDTSRLSSVITPRPFGIHSKGITPLYKSFTLDDSRKYNGDTKRTDSTFNTYFKVDRPSSSAQSEEDDLDDDNEYFPKSSSTKPILSANQQEKPSLAESVSVISSVVSKGLQQAKSPDTLDQYSDMRISINQKPGSSHDFGFKTNWNSIGVFVTSIDAGSPAEFSQLHVDDEILSLNGSKVSSMDYSEWREAMDNALETGNLTIDVRRHGKDGSVENKWIDASSGYSSTRSSNMTVGSDAPDSGKLKETRQVNGIQDEPSLKQKGSTDSTVPDMPVPTINASARWSWDPEEERKRQEKWLQEQEQKLQEKYRLEQEKLREEWERAQQEAETVNIARVDEEQPILRSDNSVSITSNTPMSSYWRTGGSEASDDLLSSEGEETSQDTKQEEERWSYLAAQQRLEEDQKRRQAEEESRRRQAEEESRRRQAEEESRRRQAEEESRRRQAEEDERKLRKEEEQIRLQRAEKEEHERREDEQRRQEENEKAQRSYLRTNNSRFSMNFDEPDNNRNKVKNVSSSMDYAAQGNGEQDSSSPWNLRESPDRSSKTQTDSNAEVERQRIIQEMRKKAPVHNDNSWIRQRSSSVTKDSSSVPSFMRRGESLDNLDSTSGSLRPTSWAHQSSSYSSLSSSQEFSRPSQVVSTSNRTFLRNPSSSLPQSSSGSVKSASVSQSSTAPSTLPRTQTSSPSNQTRNKSVSGKKLCSYCNNSLGKGAAMIIESLGLCFHLHCFKCIACEADLGGSQSGAEVRIRNNDLYCNTCYIKFKSGHPTAM</sequence>
<feature type="compositionally biased region" description="Polar residues" evidence="6">
    <location>
        <begin position="794"/>
        <end position="806"/>
    </location>
</feature>
<feature type="compositionally biased region" description="Polar residues" evidence="6">
    <location>
        <begin position="2167"/>
        <end position="2181"/>
    </location>
</feature>
<dbReference type="GO" id="GO:0080090">
    <property type="term" value="P:regulation of primary metabolic process"/>
    <property type="evidence" value="ECO:0007669"/>
    <property type="project" value="UniProtKB-ARBA"/>
</dbReference>
<evidence type="ECO:0000256" key="5">
    <source>
        <dbReference type="SAM" id="Coils"/>
    </source>
</evidence>
<feature type="region of interest" description="Disordered" evidence="6">
    <location>
        <begin position="1158"/>
        <end position="1177"/>
    </location>
</feature>
<dbReference type="GO" id="GO:0023051">
    <property type="term" value="P:regulation of signaling"/>
    <property type="evidence" value="ECO:0007669"/>
    <property type="project" value="InterPro"/>
</dbReference>
<dbReference type="PANTHER" id="PTHR46767">
    <property type="entry name" value="LIM DOMAIN ONLY PROTEIN 7"/>
    <property type="match status" value="1"/>
</dbReference>
<evidence type="ECO:0000259" key="9">
    <source>
        <dbReference type="PROSITE" id="PS50106"/>
    </source>
</evidence>
<feature type="compositionally biased region" description="Low complexity" evidence="6">
    <location>
        <begin position="2670"/>
        <end position="2682"/>
    </location>
</feature>
<feature type="domain" description="PDZ" evidence="9">
    <location>
        <begin position="2216"/>
        <end position="2297"/>
    </location>
</feature>
<dbReference type="PANTHER" id="PTHR46767:SF1">
    <property type="entry name" value="LIM DOMAIN ONLY PROTEIN 7"/>
    <property type="match status" value="1"/>
</dbReference>
<feature type="compositionally biased region" description="Polar residues" evidence="6">
    <location>
        <begin position="1069"/>
        <end position="1078"/>
    </location>
</feature>
<feature type="compositionally biased region" description="Polar residues" evidence="6">
    <location>
        <begin position="916"/>
        <end position="932"/>
    </location>
</feature>
<dbReference type="InterPro" id="IPR001715">
    <property type="entry name" value="CH_dom"/>
</dbReference>
<feature type="compositionally biased region" description="Basic and acidic residues" evidence="6">
    <location>
        <begin position="2489"/>
        <end position="2576"/>
    </location>
</feature>
<dbReference type="InterPro" id="IPR029978">
    <property type="entry name" value="LMO-7"/>
</dbReference>
<evidence type="ECO:0000313" key="11">
    <source>
        <dbReference type="Proteomes" id="UP001295444"/>
    </source>
</evidence>
<feature type="compositionally biased region" description="Polar residues" evidence="6">
    <location>
        <begin position="2064"/>
        <end position="2073"/>
    </location>
</feature>
<feature type="region of interest" description="Disordered" evidence="6">
    <location>
        <begin position="908"/>
        <end position="1135"/>
    </location>
</feature>
<dbReference type="InterPro" id="IPR036034">
    <property type="entry name" value="PDZ_sf"/>
</dbReference>
<keyword evidence="5" id="KW-0175">Coiled coil</keyword>
<dbReference type="CDD" id="cd08368">
    <property type="entry name" value="LIM"/>
    <property type="match status" value="1"/>
</dbReference>
<feature type="compositionally biased region" description="Basic and acidic residues" evidence="6">
    <location>
        <begin position="1300"/>
        <end position="1314"/>
    </location>
</feature>
<feature type="compositionally biased region" description="Polar residues" evidence="6">
    <location>
        <begin position="565"/>
        <end position="576"/>
    </location>
</feature>
<feature type="region of interest" description="Disordered" evidence="6">
    <location>
        <begin position="1405"/>
        <end position="1470"/>
    </location>
</feature>
<dbReference type="Proteomes" id="UP001295444">
    <property type="component" value="Chromosome 01"/>
</dbReference>
<feature type="compositionally biased region" description="Polar residues" evidence="6">
    <location>
        <begin position="2435"/>
        <end position="2451"/>
    </location>
</feature>
<feature type="compositionally biased region" description="Low complexity" evidence="6">
    <location>
        <begin position="2703"/>
        <end position="2727"/>
    </location>
</feature>
<dbReference type="EMBL" id="OW240912">
    <property type="protein sequence ID" value="CAH2223841.1"/>
    <property type="molecule type" value="Genomic_DNA"/>
</dbReference>
<feature type="compositionally biased region" description="Low complexity" evidence="6">
    <location>
        <begin position="2740"/>
        <end position="2765"/>
    </location>
</feature>
<feature type="compositionally biased region" description="Basic and acidic residues" evidence="6">
    <location>
        <begin position="2643"/>
        <end position="2655"/>
    </location>
</feature>
<feature type="region of interest" description="Disordered" evidence="6">
    <location>
        <begin position="357"/>
        <end position="416"/>
    </location>
</feature>
<dbReference type="SMART" id="SM00228">
    <property type="entry name" value="PDZ"/>
    <property type="match status" value="2"/>
</dbReference>